<evidence type="ECO:0000259" key="14">
    <source>
        <dbReference type="Pfam" id="PF03727"/>
    </source>
</evidence>
<comment type="catalytic activity">
    <reaction evidence="9">
        <text>a D-hexose + ATP = a D-hexose 6-phosphate + ADP + H(+)</text>
        <dbReference type="Rhea" id="RHEA:22740"/>
        <dbReference type="ChEBI" id="CHEBI:4194"/>
        <dbReference type="ChEBI" id="CHEBI:15378"/>
        <dbReference type="ChEBI" id="CHEBI:30616"/>
        <dbReference type="ChEBI" id="CHEBI:229467"/>
        <dbReference type="ChEBI" id="CHEBI:456216"/>
        <dbReference type="EC" id="2.7.1.1"/>
    </reaction>
    <physiologicalReaction direction="left-to-right" evidence="9">
        <dbReference type="Rhea" id="RHEA:22741"/>
    </physiologicalReaction>
</comment>
<dbReference type="EC" id="2.7.1.-" evidence="12"/>
<evidence type="ECO:0000256" key="4">
    <source>
        <dbReference type="ARBA" id="ARBA00022679"/>
    </source>
</evidence>
<feature type="domain" description="Hexokinase N-terminal" evidence="13">
    <location>
        <begin position="26"/>
        <end position="231"/>
    </location>
</feature>
<comment type="catalytic activity">
    <reaction evidence="10">
        <text>D-fructose + ATP = D-fructose 6-phosphate + ADP + H(+)</text>
        <dbReference type="Rhea" id="RHEA:16125"/>
        <dbReference type="ChEBI" id="CHEBI:15378"/>
        <dbReference type="ChEBI" id="CHEBI:30616"/>
        <dbReference type="ChEBI" id="CHEBI:37721"/>
        <dbReference type="ChEBI" id="CHEBI:61527"/>
        <dbReference type="ChEBI" id="CHEBI:456216"/>
        <dbReference type="EC" id="2.7.1.1"/>
    </reaction>
    <physiologicalReaction direction="left-to-right" evidence="10">
        <dbReference type="Rhea" id="RHEA:16126"/>
    </physiologicalReaction>
</comment>
<comment type="catalytic activity">
    <reaction evidence="11">
        <text>D-glucose + ATP = D-glucose 6-phosphate + ADP + H(+)</text>
        <dbReference type="Rhea" id="RHEA:17825"/>
        <dbReference type="ChEBI" id="CHEBI:4167"/>
        <dbReference type="ChEBI" id="CHEBI:15378"/>
        <dbReference type="ChEBI" id="CHEBI:30616"/>
        <dbReference type="ChEBI" id="CHEBI:61548"/>
        <dbReference type="ChEBI" id="CHEBI:456216"/>
        <dbReference type="EC" id="2.7.1.1"/>
    </reaction>
    <physiologicalReaction direction="left-to-right" evidence="11">
        <dbReference type="Rhea" id="RHEA:17826"/>
    </physiologicalReaction>
</comment>
<dbReference type="AlphaFoldDB" id="A0A9W7SII4"/>
<feature type="domain" description="Hexokinase C-terminal" evidence="14">
    <location>
        <begin position="238"/>
        <end position="472"/>
    </location>
</feature>
<dbReference type="GO" id="GO:0005739">
    <property type="term" value="C:mitochondrion"/>
    <property type="evidence" value="ECO:0007669"/>
    <property type="project" value="TreeGrafter"/>
</dbReference>
<accession>A0A9W7SII4</accession>
<keyword evidence="8 12" id="KW-0324">Glycolysis</keyword>
<reference evidence="15 16" key="2">
    <citation type="journal article" date="2021" name="Curr. Genet.">
        <title>Genetic response to nitrogen starvation in the aggressive Eucalyptus foliar pathogen Teratosphaeria destructans.</title>
        <authorList>
            <person name="Havenga M."/>
            <person name="Wingfield B.D."/>
            <person name="Wingfield M.J."/>
            <person name="Dreyer L.L."/>
            <person name="Roets F."/>
            <person name="Aylward J."/>
        </authorList>
    </citation>
    <scope>NUCLEOTIDE SEQUENCE [LARGE SCALE GENOMIC DNA]</scope>
    <source>
        <strain evidence="15">CMW44962</strain>
    </source>
</reference>
<dbReference type="PANTHER" id="PTHR19443">
    <property type="entry name" value="HEXOKINASE"/>
    <property type="match status" value="1"/>
</dbReference>
<dbReference type="InterPro" id="IPR022673">
    <property type="entry name" value="Hexokinase_C"/>
</dbReference>
<evidence type="ECO:0000256" key="1">
    <source>
        <dbReference type="ARBA" id="ARBA00004888"/>
    </source>
</evidence>
<dbReference type="GO" id="GO:0006006">
    <property type="term" value="P:glucose metabolic process"/>
    <property type="evidence" value="ECO:0007669"/>
    <property type="project" value="TreeGrafter"/>
</dbReference>
<dbReference type="Gene3D" id="3.40.367.20">
    <property type="match status" value="1"/>
</dbReference>
<comment type="caution">
    <text evidence="15">The sequence shown here is derived from an EMBL/GenBank/DDBJ whole genome shotgun (WGS) entry which is preliminary data.</text>
</comment>
<dbReference type="GO" id="GO:0006013">
    <property type="term" value="P:mannose metabolic process"/>
    <property type="evidence" value="ECO:0007669"/>
    <property type="project" value="TreeGrafter"/>
</dbReference>
<protein>
    <recommendedName>
        <fullName evidence="12">Phosphotransferase</fullName>
        <ecNumber evidence="12">2.7.1.-</ecNumber>
    </recommendedName>
</protein>
<evidence type="ECO:0000256" key="3">
    <source>
        <dbReference type="ARBA" id="ARBA00009225"/>
    </source>
</evidence>
<keyword evidence="16" id="KW-1185">Reference proteome</keyword>
<dbReference type="InterPro" id="IPR001312">
    <property type="entry name" value="Hexokinase"/>
</dbReference>
<evidence type="ECO:0000256" key="12">
    <source>
        <dbReference type="RuleBase" id="RU362007"/>
    </source>
</evidence>
<dbReference type="PRINTS" id="PR00475">
    <property type="entry name" value="HEXOKINASE"/>
</dbReference>
<dbReference type="GO" id="GO:0001678">
    <property type="term" value="P:intracellular glucose homeostasis"/>
    <property type="evidence" value="ECO:0007669"/>
    <property type="project" value="InterPro"/>
</dbReference>
<dbReference type="FunFam" id="3.40.367.20:FF:000004">
    <property type="entry name" value="Phosphotransferase"/>
    <property type="match status" value="1"/>
</dbReference>
<dbReference type="InterPro" id="IPR043129">
    <property type="entry name" value="ATPase_NBD"/>
</dbReference>
<evidence type="ECO:0000256" key="9">
    <source>
        <dbReference type="ARBA" id="ARBA00044613"/>
    </source>
</evidence>
<comment type="pathway">
    <text evidence="2">Carbohydrate metabolism; hexose metabolism.</text>
</comment>
<dbReference type="GO" id="GO:0005829">
    <property type="term" value="C:cytosol"/>
    <property type="evidence" value="ECO:0007669"/>
    <property type="project" value="TreeGrafter"/>
</dbReference>
<dbReference type="Gene3D" id="3.30.420.40">
    <property type="match status" value="1"/>
</dbReference>
<dbReference type="Pfam" id="PF03727">
    <property type="entry name" value="Hexokinase_2"/>
    <property type="match status" value="1"/>
</dbReference>
<sequence>MAERKGSRDSAVDGIDYLSPALRKELQSIEEQFEISTAKLKEIVARFREELQEGLEREGANLSMYVTWTLGFPSGSETGSYIAVDLGGTNLRVCWITLHGRGQDVEIEQTKYKLPRELKNDSAEHLWDTIAEKLQDFIEKHRLHKDGDAPLPLGFTFSYPTLQDYVDQGKLKTWTKGWDVKGVEGEDVSAQFRTAISKRASHPTEAPKANLPVKLVALVNDTVGAMIASAYNDKETIIGAIFGTGCNAAYMDDVGTIPKLKTSLPRETPMAINCEYGAFDNARRVLPLTKYDLTIDEQSPRPGEQTFEKMSAGLYLGEIFRLIIIDLHDRGLIFKGQNVSNLRDSYVLDTEFLSSLEDDPLKQTRTRFEEQLNVSITYEELQLVHRLAEIVALRGARLCTAGIAAICLKKGIASGHVAADGSVANKHPKFKARWAQALSEVLDWPADRKEDPIIITSAEDGSGVGAAVIAAMTLERAKKGIKAGIQEEITDVADR</sequence>
<organism evidence="15 16">
    <name type="scientific">Teratosphaeria destructans</name>
    <dbReference type="NCBI Taxonomy" id="418781"/>
    <lineage>
        <taxon>Eukaryota</taxon>
        <taxon>Fungi</taxon>
        <taxon>Dikarya</taxon>
        <taxon>Ascomycota</taxon>
        <taxon>Pezizomycotina</taxon>
        <taxon>Dothideomycetes</taxon>
        <taxon>Dothideomycetidae</taxon>
        <taxon>Mycosphaerellales</taxon>
        <taxon>Teratosphaeriaceae</taxon>
        <taxon>Teratosphaeria</taxon>
    </lineage>
</organism>
<dbReference type="GO" id="GO:0005536">
    <property type="term" value="F:D-glucose binding"/>
    <property type="evidence" value="ECO:0007669"/>
    <property type="project" value="InterPro"/>
</dbReference>
<dbReference type="Proteomes" id="UP001138500">
    <property type="component" value="Unassembled WGS sequence"/>
</dbReference>
<gene>
    <name evidence="15" type="ORF">Tdes44962_MAKER06236</name>
</gene>
<name>A0A9W7SII4_9PEZI</name>
<dbReference type="InterPro" id="IPR022672">
    <property type="entry name" value="Hexokinase_N"/>
</dbReference>
<keyword evidence="4 12" id="KW-0808">Transferase</keyword>
<evidence type="ECO:0000313" key="15">
    <source>
        <dbReference type="EMBL" id="KAH9809208.1"/>
    </source>
</evidence>
<dbReference type="EMBL" id="RIBY02002578">
    <property type="protein sequence ID" value="KAH9809208.1"/>
    <property type="molecule type" value="Genomic_DNA"/>
</dbReference>
<keyword evidence="7 12" id="KW-0067">ATP-binding</keyword>
<evidence type="ECO:0000256" key="10">
    <source>
        <dbReference type="ARBA" id="ARBA00047905"/>
    </source>
</evidence>
<evidence type="ECO:0000256" key="11">
    <source>
        <dbReference type="ARBA" id="ARBA00048160"/>
    </source>
</evidence>
<dbReference type="GO" id="GO:0019158">
    <property type="term" value="F:mannokinase activity"/>
    <property type="evidence" value="ECO:0007669"/>
    <property type="project" value="TreeGrafter"/>
</dbReference>
<dbReference type="OrthoDB" id="419537at2759"/>
<evidence type="ECO:0000256" key="6">
    <source>
        <dbReference type="ARBA" id="ARBA00022777"/>
    </source>
</evidence>
<dbReference type="FunFam" id="3.30.420.40:FF:000805">
    <property type="entry name" value="Hexokinase-2"/>
    <property type="match status" value="1"/>
</dbReference>
<evidence type="ECO:0000256" key="8">
    <source>
        <dbReference type="ARBA" id="ARBA00023152"/>
    </source>
</evidence>
<dbReference type="Pfam" id="PF00349">
    <property type="entry name" value="Hexokinase_1"/>
    <property type="match status" value="1"/>
</dbReference>
<dbReference type="GO" id="GO:0008865">
    <property type="term" value="F:fructokinase activity"/>
    <property type="evidence" value="ECO:0007669"/>
    <property type="project" value="TreeGrafter"/>
</dbReference>
<dbReference type="Gene3D" id="1.10.287.1250">
    <property type="match status" value="1"/>
</dbReference>
<reference evidence="15 16" key="1">
    <citation type="journal article" date="2018" name="IMA Fungus">
        <title>IMA Genome-F 10: Nine draft genome sequences of Claviceps purpurea s.lat., including C. arundinis, C. humidiphila, and C. cf. spartinae, pseudomolecules for the pitch canker pathogen Fusarium circinatum, draft genome of Davidsoniella eucalypti, Grosmannia galeiformis, Quambalaria eucalypti, and Teratosphaeria destructans.</title>
        <authorList>
            <person name="Wingfield B.D."/>
            <person name="Liu M."/>
            <person name="Nguyen H.D."/>
            <person name="Lane F.A."/>
            <person name="Morgan S.W."/>
            <person name="De Vos L."/>
            <person name="Wilken P.M."/>
            <person name="Duong T.A."/>
            <person name="Aylward J."/>
            <person name="Coetzee M.P."/>
            <person name="Dadej K."/>
            <person name="De Beer Z.W."/>
            <person name="Findlay W."/>
            <person name="Havenga M."/>
            <person name="Kolarik M."/>
            <person name="Menzies J.G."/>
            <person name="Naidoo K."/>
            <person name="Pochopski O."/>
            <person name="Shoukouhi P."/>
            <person name="Santana Q.C."/>
            <person name="Seifert K.A."/>
            <person name="Soal N."/>
            <person name="Steenkamp E.T."/>
            <person name="Tatham C.T."/>
            <person name="van der Nest M.A."/>
            <person name="Wingfield M.J."/>
        </authorList>
    </citation>
    <scope>NUCLEOTIDE SEQUENCE [LARGE SCALE GENOMIC DNA]</scope>
    <source>
        <strain evidence="15">CMW44962</strain>
    </source>
</reference>
<evidence type="ECO:0000256" key="5">
    <source>
        <dbReference type="ARBA" id="ARBA00022741"/>
    </source>
</evidence>
<dbReference type="GO" id="GO:0004340">
    <property type="term" value="F:glucokinase activity"/>
    <property type="evidence" value="ECO:0007669"/>
    <property type="project" value="TreeGrafter"/>
</dbReference>
<dbReference type="GO" id="GO:0005524">
    <property type="term" value="F:ATP binding"/>
    <property type="evidence" value="ECO:0007669"/>
    <property type="project" value="UniProtKB-UniRule"/>
</dbReference>
<evidence type="ECO:0000256" key="2">
    <source>
        <dbReference type="ARBA" id="ARBA00005028"/>
    </source>
</evidence>
<evidence type="ECO:0000313" key="16">
    <source>
        <dbReference type="Proteomes" id="UP001138500"/>
    </source>
</evidence>
<evidence type="ECO:0000259" key="13">
    <source>
        <dbReference type="Pfam" id="PF00349"/>
    </source>
</evidence>
<keyword evidence="6 12" id="KW-0418">Kinase</keyword>
<comment type="pathway">
    <text evidence="1">Carbohydrate degradation; glycolysis; D-glyceraldehyde 3-phosphate and glycerone phosphate from D-glucose: step 1/4.</text>
</comment>
<proteinExistence type="inferred from homology"/>
<comment type="similarity">
    <text evidence="3 12">Belongs to the hexokinase family.</text>
</comment>
<evidence type="ECO:0000256" key="7">
    <source>
        <dbReference type="ARBA" id="ARBA00022840"/>
    </source>
</evidence>
<dbReference type="GO" id="GO:0006096">
    <property type="term" value="P:glycolytic process"/>
    <property type="evidence" value="ECO:0007669"/>
    <property type="project" value="UniProtKB-KW"/>
</dbReference>
<dbReference type="PANTHER" id="PTHR19443:SF16">
    <property type="entry name" value="HEXOKINASE TYPE 1-RELATED"/>
    <property type="match status" value="1"/>
</dbReference>
<keyword evidence="5 12" id="KW-0547">Nucleotide-binding</keyword>
<dbReference type="SUPFAM" id="SSF53067">
    <property type="entry name" value="Actin-like ATPase domain"/>
    <property type="match status" value="2"/>
</dbReference>
<dbReference type="PROSITE" id="PS51748">
    <property type="entry name" value="HEXOKINASE_2"/>
    <property type="match status" value="1"/>
</dbReference>